<sequence length="864" mass="95486">MKRLLLPLLLIFNAPAFAQSLTLSDIFDKPPVVNASIPTPEEVTGVRVGERHWYHYEIVNYLNALAEASPRMVALGEHARSYGGRPLVSYALSTPENLARLDEIKRARSAIIDPEADVDLNRQPAVLHMMYSIHGNEPSGANATPLVAYYLNAALDDALLAQLEDVVIIFNPMLNPDGLDRFAYWSNAHRGVNPSFDSNDREHVQSVPNGRTNYYWFDLNRDWLPHQHPESRGRLALFHEWKPNVQLDFHEQGSNSNFFFMPGKPERTNPLTPKINQLLTAKIGEYHAAAFDAEGVRFFTEEGYDDFFMGKGSTYPDLFGTVGILFEQPSSRGAGQSTLNGELTFPFSISNQFRASLSSLKATAELKDDLLDYQRNFYAKQKRSRGHYLASTEGDSTRLQEFVRILKGHQIEVETLANDVTAEGQVFKAGQAIAIPLDQPQATYLETLWRAQLEFEENVFYDVSTWTLPWAFNLSHTREPVRNAKTKALAPSEAGQALALAESPIGYLIDWRDANSPALLYDLLEAGANVRVAKAPFTALTTNEGAVNFGYGTLFVAPELQESIPEAALSRLSEAVSKGLGVYPAASSYTPEGIDLGSRDFDVLSLPNVVLVTGPGTSAYGTGEIWHLLDTRVDMPITMVDSHNLKRVELDRYTHVIMTTPLRAAGATAQLDAFVKNGGVLWLQGASTVAWAAGEGLTEATWRETPAQRQAAELKRARNNKASPEAQGALLPERKPFSTASDEYAFTLVRGAILQGNLDTSHPLGYGYTSSELAVFRTTNRFMNPSSNAYSSPIVYTDSPLLSGYMSEENRTLVANSAGLVVDERGQGAVVLSLDSPTFRAFWWGTQRLLVNGIFFGDLLEEPR</sequence>
<proteinExistence type="predicted"/>
<evidence type="ECO:0000313" key="4">
    <source>
        <dbReference type="Proteomes" id="UP001317963"/>
    </source>
</evidence>
<dbReference type="Proteomes" id="UP001317963">
    <property type="component" value="Chromosome"/>
</dbReference>
<feature type="chain" id="PRO_5045426057" evidence="1">
    <location>
        <begin position="19"/>
        <end position="864"/>
    </location>
</feature>
<evidence type="ECO:0000259" key="2">
    <source>
        <dbReference type="Pfam" id="PF00246"/>
    </source>
</evidence>
<dbReference type="InterPro" id="IPR000834">
    <property type="entry name" value="Peptidase_M14"/>
</dbReference>
<accession>A0ABY6Q2U0</accession>
<keyword evidence="1" id="KW-0732">Signal</keyword>
<dbReference type="EMBL" id="CP036501">
    <property type="protein sequence ID" value="UZP73502.1"/>
    <property type="molecule type" value="Genomic_DNA"/>
</dbReference>
<dbReference type="SUPFAM" id="SSF52317">
    <property type="entry name" value="Class I glutamine amidotransferase-like"/>
    <property type="match status" value="1"/>
</dbReference>
<dbReference type="InterPro" id="IPR029062">
    <property type="entry name" value="Class_I_gatase-like"/>
</dbReference>
<evidence type="ECO:0000256" key="1">
    <source>
        <dbReference type="SAM" id="SignalP"/>
    </source>
</evidence>
<gene>
    <name evidence="3" type="ORF">E0F26_01590</name>
</gene>
<organism evidence="3 4">
    <name type="scientific">Candidatus Paraluminiphilus aquimaris</name>
    <dbReference type="NCBI Taxonomy" id="2518994"/>
    <lineage>
        <taxon>Bacteria</taxon>
        <taxon>Pseudomonadati</taxon>
        <taxon>Pseudomonadota</taxon>
        <taxon>Gammaproteobacteria</taxon>
        <taxon>Cellvibrionales</taxon>
        <taxon>Halieaceae</taxon>
        <taxon>Candidatus Paraluminiphilus</taxon>
    </lineage>
</organism>
<dbReference type="SUPFAM" id="SSF53187">
    <property type="entry name" value="Zn-dependent exopeptidases"/>
    <property type="match status" value="1"/>
</dbReference>
<dbReference type="RefSeq" id="WP_279242295.1">
    <property type="nucleotide sequence ID" value="NZ_CP036501.1"/>
</dbReference>
<feature type="signal peptide" evidence="1">
    <location>
        <begin position="1"/>
        <end position="18"/>
    </location>
</feature>
<dbReference type="Gene3D" id="3.40.630.10">
    <property type="entry name" value="Zn peptidases"/>
    <property type="match status" value="1"/>
</dbReference>
<feature type="domain" description="Peptidase M14" evidence="2">
    <location>
        <begin position="58"/>
        <end position="232"/>
    </location>
</feature>
<keyword evidence="4" id="KW-1185">Reference proteome</keyword>
<dbReference type="Pfam" id="PF00246">
    <property type="entry name" value="Peptidase_M14"/>
    <property type="match status" value="1"/>
</dbReference>
<name>A0ABY6Q2U0_9GAMM</name>
<reference evidence="3 4" key="1">
    <citation type="submission" date="2019-02" db="EMBL/GenBank/DDBJ databases">
        <title>Halieaceae_genomes.</title>
        <authorList>
            <person name="Li S.-H."/>
        </authorList>
    </citation>
    <scope>NUCLEOTIDE SEQUENCE [LARGE SCALE GENOMIC DNA]</scope>
    <source>
        <strain evidence="3 4">JH123</strain>
    </source>
</reference>
<protein>
    <submittedName>
        <fullName evidence="3">Peptidase</fullName>
    </submittedName>
</protein>
<evidence type="ECO:0000313" key="3">
    <source>
        <dbReference type="EMBL" id="UZP73502.1"/>
    </source>
</evidence>